<dbReference type="Proteomes" id="UP000032866">
    <property type="component" value="Chromosome 2"/>
</dbReference>
<dbReference type="KEGG" id="bct:GEM_4123"/>
<keyword evidence="1" id="KW-0812">Transmembrane</keyword>
<feature type="transmembrane region" description="Helical" evidence="1">
    <location>
        <begin position="110"/>
        <end position="132"/>
    </location>
</feature>
<feature type="transmembrane region" description="Helical" evidence="1">
    <location>
        <begin position="144"/>
        <end position="164"/>
    </location>
</feature>
<feature type="transmembrane region" description="Helical" evidence="1">
    <location>
        <begin position="209"/>
        <end position="233"/>
    </location>
</feature>
<feature type="transmembrane region" description="Helical" evidence="1">
    <location>
        <begin position="245"/>
        <end position="262"/>
    </location>
</feature>
<feature type="transmembrane region" description="Helical" evidence="1">
    <location>
        <begin position="69"/>
        <end position="90"/>
    </location>
</feature>
<keyword evidence="1" id="KW-1133">Transmembrane helix</keyword>
<dbReference type="RefSeq" id="WP_014899281.1">
    <property type="nucleotide sequence ID" value="NC_018514.1"/>
</dbReference>
<organism evidence="2 3">
    <name type="scientific">Burkholderia cepacia GG4</name>
    <dbReference type="NCBI Taxonomy" id="1009846"/>
    <lineage>
        <taxon>Bacteria</taxon>
        <taxon>Pseudomonadati</taxon>
        <taxon>Pseudomonadota</taxon>
        <taxon>Betaproteobacteria</taxon>
        <taxon>Burkholderiales</taxon>
        <taxon>Burkholderiaceae</taxon>
        <taxon>Burkholderia</taxon>
        <taxon>Burkholderia cepacia complex</taxon>
    </lineage>
</organism>
<dbReference type="Pfam" id="PF09948">
    <property type="entry name" value="PpoB2"/>
    <property type="match status" value="1"/>
</dbReference>
<evidence type="ECO:0000256" key="1">
    <source>
        <dbReference type="SAM" id="Phobius"/>
    </source>
</evidence>
<dbReference type="EMBL" id="CP003775">
    <property type="protein sequence ID" value="AFQ50513.1"/>
    <property type="molecule type" value="Genomic_DNA"/>
</dbReference>
<evidence type="ECO:0000313" key="2">
    <source>
        <dbReference type="EMBL" id="AFQ50513.1"/>
    </source>
</evidence>
<dbReference type="InterPro" id="IPR018688">
    <property type="entry name" value="PpoB2-like"/>
</dbReference>
<name>A0A9W3K4A2_BURCE</name>
<proteinExistence type="predicted"/>
<gene>
    <name evidence="2" type="ORF">GEM_4123</name>
</gene>
<protein>
    <submittedName>
        <fullName evidence="2">Metal-binding integral membrane protein-like protein</fullName>
    </submittedName>
</protein>
<feature type="transmembrane region" description="Helical" evidence="1">
    <location>
        <begin position="12"/>
        <end position="31"/>
    </location>
</feature>
<reference evidence="2 3" key="1">
    <citation type="journal article" date="2012" name="J. Bacteriol.">
        <title>Complete Genome Sequence of Burkholderia sp. Strain GG4, a Betaproteobacterium That Reduces 3-Oxo-N-Acylhomoserine Lactones and Produces Different N-Acylhomoserine Lactones.</title>
        <authorList>
            <person name="Hong K.W."/>
            <person name="Koh C.L."/>
            <person name="Sam C.K."/>
            <person name="Yin W.F."/>
            <person name="Chan K.G."/>
        </authorList>
    </citation>
    <scope>NUCLEOTIDE SEQUENCE [LARGE SCALE GENOMIC DNA]</scope>
    <source>
        <strain evidence="2 3">GG4</strain>
    </source>
</reference>
<accession>A0A9W3K4A2</accession>
<dbReference type="AlphaFoldDB" id="A0A9W3K4A2"/>
<evidence type="ECO:0000313" key="3">
    <source>
        <dbReference type="Proteomes" id="UP000032866"/>
    </source>
</evidence>
<sequence length="263" mass="28222">MIPVDEFLGRERVVTLLGMTVLVGACWVYLWTGAGTGMSALQMTAVALFPHRLADDLGAMDPSLATVILMWWVMMIAMMTPGAAPLVLLYRRVLRHHDADGSGSALMSTFLLAGYLSAWLAFSVGAAVLQRLLQPAGLISGMMLWSKSAALSATVLALAGVYQFSPLKHACLRQCRSPVRFLATYWRPGVAGSFLLGVRHGAYCVGCCWLLMALLFVGGVMNVVWIVALSLFVLVEKVLPGGERVGRALGVVLIAWAVATLLV</sequence>
<keyword evidence="1" id="KW-0472">Membrane</keyword>